<dbReference type="PANTHER" id="PTHR35803">
    <property type="entry name" value="GLUCAN 1,4-ALPHA-GLUCOSIDASE SUSB-RELATED"/>
    <property type="match status" value="1"/>
</dbReference>
<evidence type="ECO:0000256" key="2">
    <source>
        <dbReference type="ARBA" id="ARBA00023295"/>
    </source>
</evidence>
<organism evidence="6 7">
    <name type="scientific">Asticcacaulis biprosthecium C19</name>
    <dbReference type="NCBI Taxonomy" id="715226"/>
    <lineage>
        <taxon>Bacteria</taxon>
        <taxon>Pseudomonadati</taxon>
        <taxon>Pseudomonadota</taxon>
        <taxon>Alphaproteobacteria</taxon>
        <taxon>Caulobacterales</taxon>
        <taxon>Caulobacteraceae</taxon>
        <taxon>Asticcacaulis</taxon>
    </lineage>
</organism>
<dbReference type="eggNOG" id="COG4948">
    <property type="taxonomic scope" value="Bacteria"/>
</dbReference>
<name>F4QIL4_9CAUL</name>
<evidence type="ECO:0000259" key="5">
    <source>
        <dbReference type="Pfam" id="PF14509"/>
    </source>
</evidence>
<evidence type="ECO:0000256" key="1">
    <source>
        <dbReference type="ARBA" id="ARBA00022801"/>
    </source>
</evidence>
<sequence length="667" mass="72942">MALTAALAAGSASAETVKVTSPNGRVAISFDQSQSGLSYTVEQDGKAIIGPSSIEWRLDVAYIGSGSTITGHTETTVNSTWKPVVGKNAVVPDHYNQSDIALTAGGGNFKFNVIIRAYDNGVAMRYAVPAQGDVTGFKVMSENTQFFFPADYTCWGANMGAMNTSFEGEYDPIKASLIREHNNYIAPLVCKTGEGNKTFAIAESDVKDYPGFYISGRGDGGTGVRTNLPPRFDNDRNYRFRKSVVADVKLDADGFQTPWRVVMIGDQPGDLTGSDLITTLATPSQIADTSWIRGRKTAWDWWNDWALDVPDAGINTASYKAYVDFAASMKLDDILIDEGWSMGSDIEPNPAADITKAKPVLDMPELLRYAKSKNVGVWVWVQWHQLDAQMEEALATYEKWGLQGIKVDFMNRNDQEMVDYYHRLMAVAAKHHLLVDMHGAYPPNGLNRTWPNYITQEGVMGAEYNKWSGRITATHNVTLPFTRQILGPHDYTPGGFRSLPPEQFAAQRRNKAPFVQTTRGQAVAMYVVFDSPFQMVSDSPSAYKKADGSWADGAEFLQIVPTTWDETRVVQGDIGQFIVTARRKGDTWYVGAMTNESGRDVTVPLSFLGDGKFTAKTWQDGADVNSLTVASSAADTSGSLTLKLAPSGGAVAVITPEATTKGKKKKK</sequence>
<dbReference type="InterPro" id="IPR013785">
    <property type="entry name" value="Aldolase_TIM"/>
</dbReference>
<dbReference type="Pfam" id="PF10566">
    <property type="entry name" value="Glyco_hydro_97"/>
    <property type="match status" value="1"/>
</dbReference>
<dbReference type="SUPFAM" id="SSF51445">
    <property type="entry name" value="(Trans)glycosidases"/>
    <property type="match status" value="1"/>
</dbReference>
<dbReference type="InterPro" id="IPR014718">
    <property type="entry name" value="GH-type_carb-bd"/>
</dbReference>
<dbReference type="Gene3D" id="3.20.20.70">
    <property type="entry name" value="Aldolase class I"/>
    <property type="match status" value="1"/>
</dbReference>
<dbReference type="Proteomes" id="UP000006512">
    <property type="component" value="Unassembled WGS sequence"/>
</dbReference>
<evidence type="ECO:0000313" key="6">
    <source>
        <dbReference type="EMBL" id="EGF93003.1"/>
    </source>
</evidence>
<feature type="domain" description="Glycosyl-hydrolase 97 C-terminal oligomerisation" evidence="5">
    <location>
        <begin position="563"/>
        <end position="654"/>
    </location>
</feature>
<reference evidence="7" key="1">
    <citation type="submission" date="2011-03" db="EMBL/GenBank/DDBJ databases">
        <title>Draft genome sequence of Brevundimonas diminuta.</title>
        <authorList>
            <person name="Brown P.J.B."/>
            <person name="Buechlein A."/>
            <person name="Hemmerich C."/>
            <person name="Brun Y.V."/>
        </authorList>
    </citation>
    <scope>NUCLEOTIDE SEQUENCE [LARGE SCALE GENOMIC DNA]</scope>
    <source>
        <strain evidence="7">C19</strain>
    </source>
</reference>
<feature type="domain" description="Glycosyl-hydrolase 97 catalytic" evidence="3">
    <location>
        <begin position="301"/>
        <end position="459"/>
    </location>
</feature>
<evidence type="ECO:0000259" key="4">
    <source>
        <dbReference type="Pfam" id="PF14508"/>
    </source>
</evidence>
<dbReference type="Gene3D" id="2.60.40.1180">
    <property type="entry name" value="Golgi alpha-mannosidase II"/>
    <property type="match status" value="1"/>
</dbReference>
<evidence type="ECO:0000259" key="3">
    <source>
        <dbReference type="Pfam" id="PF10566"/>
    </source>
</evidence>
<gene>
    <name evidence="6" type="ORF">ABI_14420</name>
</gene>
<dbReference type="InterPro" id="IPR017853">
    <property type="entry name" value="GH"/>
</dbReference>
<keyword evidence="7" id="KW-1185">Reference proteome</keyword>
<accession>F4QIL4</accession>
<dbReference type="AlphaFoldDB" id="F4QIL4"/>
<dbReference type="EMBL" id="GL883077">
    <property type="protein sequence ID" value="EGF93003.1"/>
    <property type="molecule type" value="Genomic_DNA"/>
</dbReference>
<evidence type="ECO:0000313" key="7">
    <source>
        <dbReference type="Proteomes" id="UP000006512"/>
    </source>
</evidence>
<keyword evidence="2" id="KW-0326">Glycosidase</keyword>
<dbReference type="STRING" id="715226.ABI_14420"/>
<feature type="domain" description="Glycosyl-hydrolase 97 N-terminal" evidence="4">
    <location>
        <begin position="19"/>
        <end position="283"/>
    </location>
</feature>
<dbReference type="HOGENOM" id="CLU_011166_0_0_5"/>
<proteinExistence type="predicted"/>
<dbReference type="InterPro" id="IPR052720">
    <property type="entry name" value="Glycosyl_hydrolase_97"/>
</dbReference>
<dbReference type="PANTHER" id="PTHR35803:SF2">
    <property type="entry name" value="RETAINING ALPHA-GALACTOSIDASE"/>
    <property type="match status" value="1"/>
</dbReference>
<dbReference type="InterPro" id="IPR019563">
    <property type="entry name" value="GH97_catalytic"/>
</dbReference>
<dbReference type="GO" id="GO:0016798">
    <property type="term" value="F:hydrolase activity, acting on glycosyl bonds"/>
    <property type="evidence" value="ECO:0007669"/>
    <property type="project" value="UniProtKB-KW"/>
</dbReference>
<dbReference type="Gene3D" id="2.70.98.10">
    <property type="match status" value="1"/>
</dbReference>
<dbReference type="Pfam" id="PF14508">
    <property type="entry name" value="GH97_N"/>
    <property type="match status" value="1"/>
</dbReference>
<dbReference type="GO" id="GO:0030246">
    <property type="term" value="F:carbohydrate binding"/>
    <property type="evidence" value="ECO:0007669"/>
    <property type="project" value="InterPro"/>
</dbReference>
<dbReference type="InterPro" id="IPR029483">
    <property type="entry name" value="GH97_C"/>
</dbReference>
<dbReference type="InterPro" id="IPR013780">
    <property type="entry name" value="Glyco_hydro_b"/>
</dbReference>
<dbReference type="InterPro" id="IPR029486">
    <property type="entry name" value="GH97_N"/>
</dbReference>
<keyword evidence="1" id="KW-0378">Hydrolase</keyword>
<protein>
    <submittedName>
        <fullName evidence="6">Alpha-glucosidase SusB</fullName>
    </submittedName>
</protein>
<dbReference type="Pfam" id="PF14509">
    <property type="entry name" value="GH97_C"/>
    <property type="match status" value="1"/>
</dbReference>